<dbReference type="EMBL" id="NGJK01000019">
    <property type="protein sequence ID" value="RAP03531.1"/>
    <property type="molecule type" value="Genomic_DNA"/>
</dbReference>
<dbReference type="PANTHER" id="PTHR12746">
    <property type="entry name" value="NONSENSE-MEDIATED MRNA DECAY PROTEIN 3"/>
    <property type="match status" value="1"/>
</dbReference>
<reference evidence="2 3" key="1">
    <citation type="submission" date="2017-05" db="EMBL/GenBank/DDBJ databases">
        <title>Host range expansion of the Methanosphaera genus to humans and monogastric animals involves recent and extensive reduction in genome content.</title>
        <authorList>
            <person name="Hoedt E.C."/>
            <person name="Volmer J.G."/>
            <person name="Parks D.H."/>
            <person name="Rosewarne C.P."/>
            <person name="Denman S.E."/>
            <person name="Mcsweeney C.S."/>
            <person name="O Cuiv P."/>
            <person name="Hugenholtz P."/>
            <person name="Tyson G.W."/>
            <person name="Morrison M."/>
        </authorList>
    </citation>
    <scope>NUCLEOTIDE SEQUENCE [LARGE SCALE GENOMIC DNA]</scope>
    <source>
        <strain evidence="2 3">PA5</strain>
    </source>
</reference>
<evidence type="ECO:0000313" key="2">
    <source>
        <dbReference type="EMBL" id="RAP03531.1"/>
    </source>
</evidence>
<dbReference type="OMA" id="CHMCGSY"/>
<name>A0A328PZX7_9EURY</name>
<dbReference type="RefSeq" id="WP_011405963.1">
    <property type="nucleotide sequence ID" value="NZ_CATZNA010000017.1"/>
</dbReference>
<feature type="domain" description="Nmd3 N-terminal" evidence="1">
    <location>
        <begin position="3"/>
        <end position="236"/>
    </location>
</feature>
<dbReference type="Gene3D" id="2.40.50.140">
    <property type="entry name" value="Nucleic acid-binding proteins"/>
    <property type="match status" value="1"/>
</dbReference>
<evidence type="ECO:0000259" key="1">
    <source>
        <dbReference type="Pfam" id="PF04981"/>
    </source>
</evidence>
<sequence>MFCLLCNSEEKLYDGLCKECFLKEFELVEVPEYATFTVCSHCGATLKHDKWVQTGYYDDEIINDAIQKDIEINPKLLNPVIETQITNNRGTVYDCILHVSGNIIGEPIEKKYPIEVKVEKGVCSDCSKFYSGYYEAVIQLRADDRKLEESEIEEADLFISNEIQRISKTNKLAYVTERIVLKEGIDYEVGSYNAAHKIAINMQKQFGGHITESRKIVGHDKSKSKDLYRSWLSVRLPSFHRNDFIEYDNKILEIKKIGSHKFVGRNIHTYEDESISWKEYDKIKKIATPNDIRQTTITNITPTDIQVLDPDNYDTVDLKKHESMERFNIGEEINVIKIKDRTYILI</sequence>
<dbReference type="GO" id="GO:0043023">
    <property type="term" value="F:ribosomal large subunit binding"/>
    <property type="evidence" value="ECO:0007669"/>
    <property type="project" value="InterPro"/>
</dbReference>
<proteinExistence type="predicted"/>
<dbReference type="GO" id="GO:0005737">
    <property type="term" value="C:cytoplasm"/>
    <property type="evidence" value="ECO:0007669"/>
    <property type="project" value="TreeGrafter"/>
</dbReference>
<dbReference type="InterPro" id="IPR039768">
    <property type="entry name" value="Nmd3"/>
</dbReference>
<gene>
    <name evidence="2" type="ORF">CA615_01825</name>
</gene>
<dbReference type="InterPro" id="IPR007064">
    <property type="entry name" value="Nmd3_N"/>
</dbReference>
<organism evidence="2 3">
    <name type="scientific">Methanosphaera stadtmanae</name>
    <dbReference type="NCBI Taxonomy" id="2317"/>
    <lineage>
        <taxon>Archaea</taxon>
        <taxon>Methanobacteriati</taxon>
        <taxon>Methanobacteriota</taxon>
        <taxon>Methanomada group</taxon>
        <taxon>Methanobacteria</taxon>
        <taxon>Methanobacteriales</taxon>
        <taxon>Methanobacteriaceae</taxon>
        <taxon>Methanosphaera</taxon>
    </lineage>
</organism>
<dbReference type="PANTHER" id="PTHR12746:SF2">
    <property type="entry name" value="60S RIBOSOMAL EXPORT PROTEIN NMD3"/>
    <property type="match status" value="1"/>
</dbReference>
<comment type="caution">
    <text evidence="2">The sequence shown here is derived from an EMBL/GenBank/DDBJ whole genome shotgun (WGS) entry which is preliminary data.</text>
</comment>
<dbReference type="Pfam" id="PF04981">
    <property type="entry name" value="NMD3"/>
    <property type="match status" value="1"/>
</dbReference>
<dbReference type="AlphaFoldDB" id="A0A328PZX7"/>
<accession>A0A328PZX7</accession>
<protein>
    <recommendedName>
        <fullName evidence="1">Nmd3 N-terminal domain-containing protein</fullName>
    </recommendedName>
</protein>
<dbReference type="GeneID" id="3855593"/>
<evidence type="ECO:0000313" key="3">
    <source>
        <dbReference type="Proteomes" id="UP000248557"/>
    </source>
</evidence>
<dbReference type="InterPro" id="IPR012340">
    <property type="entry name" value="NA-bd_OB-fold"/>
</dbReference>
<dbReference type="Proteomes" id="UP000248557">
    <property type="component" value="Unassembled WGS sequence"/>
</dbReference>